<dbReference type="Proteomes" id="UP000001564">
    <property type="component" value="Chromosome"/>
</dbReference>
<proteinExistence type="predicted"/>
<feature type="domain" description="AMP-dependent synthetase/ligase" evidence="1">
    <location>
        <begin position="44"/>
        <end position="422"/>
    </location>
</feature>
<dbReference type="InterPro" id="IPR042099">
    <property type="entry name" value="ANL_N_sf"/>
</dbReference>
<keyword evidence="4" id="KW-1185">Reference proteome</keyword>
<organism evidence="3 4">
    <name type="scientific">Clavibacter michiganensis subsp. michiganensis (strain NCPPB 382)</name>
    <dbReference type="NCBI Taxonomy" id="443906"/>
    <lineage>
        <taxon>Bacteria</taxon>
        <taxon>Bacillati</taxon>
        <taxon>Actinomycetota</taxon>
        <taxon>Actinomycetes</taxon>
        <taxon>Micrococcales</taxon>
        <taxon>Microbacteriaceae</taxon>
        <taxon>Clavibacter</taxon>
    </lineage>
</organism>
<dbReference type="Pfam" id="PF00501">
    <property type="entry name" value="AMP-binding"/>
    <property type="match status" value="1"/>
</dbReference>
<gene>
    <name evidence="3" type="ordered locus">CMM_0332</name>
</gene>
<dbReference type="InterPro" id="IPR020845">
    <property type="entry name" value="AMP-binding_CS"/>
</dbReference>
<dbReference type="Gene3D" id="3.40.50.12780">
    <property type="entry name" value="N-terminal domain of ligase-like"/>
    <property type="match status" value="1"/>
</dbReference>
<dbReference type="Gene3D" id="3.30.300.30">
    <property type="match status" value="1"/>
</dbReference>
<dbReference type="RefSeq" id="WP_011931552.1">
    <property type="nucleotide sequence ID" value="NC_009480.1"/>
</dbReference>
<dbReference type="eggNOG" id="COG1021">
    <property type="taxonomic scope" value="Bacteria"/>
</dbReference>
<reference evidence="3 4" key="1">
    <citation type="journal article" date="2008" name="J. Bacteriol.">
        <title>The genome sequence of the tomato-pathogenic actinomycete Clavibacter michiganensis subsp. michiganensis NCPPB382 reveals a large island involved in pathogenicity.</title>
        <authorList>
            <person name="Gartemann K.H."/>
            <person name="Abt B."/>
            <person name="Bekel T."/>
            <person name="Burger A."/>
            <person name="Engemann J."/>
            <person name="Flugel M."/>
            <person name="Gaigalat L."/>
            <person name="Goesmann A."/>
            <person name="Grafen I."/>
            <person name="Kalinowski J."/>
            <person name="Kaup O."/>
            <person name="Kirchner O."/>
            <person name="Krause L."/>
            <person name="Linke B."/>
            <person name="McHardy A."/>
            <person name="Meyer F."/>
            <person name="Pohle S."/>
            <person name="Ruckert C."/>
            <person name="Schneiker S."/>
            <person name="Zellermann E.M."/>
            <person name="Puhler A."/>
            <person name="Eichenlaub R."/>
            <person name="Kaiser O."/>
            <person name="Bartels D."/>
        </authorList>
    </citation>
    <scope>NUCLEOTIDE SEQUENCE [LARGE SCALE GENOMIC DNA]</scope>
    <source>
        <strain evidence="3 4">NCPPB 382</strain>
    </source>
</reference>
<dbReference type="InterPro" id="IPR045851">
    <property type="entry name" value="AMP-bd_C_sf"/>
</dbReference>
<evidence type="ECO:0000259" key="2">
    <source>
        <dbReference type="Pfam" id="PF13193"/>
    </source>
</evidence>
<dbReference type="Pfam" id="PF13193">
    <property type="entry name" value="AMP-binding_C"/>
    <property type="match status" value="1"/>
</dbReference>
<dbReference type="InterPro" id="IPR050237">
    <property type="entry name" value="ATP-dep_AMP-bd_enzyme"/>
</dbReference>
<name>A5CMR9_CLAM3</name>
<evidence type="ECO:0000259" key="1">
    <source>
        <dbReference type="Pfam" id="PF00501"/>
    </source>
</evidence>
<accession>A5CMR9</accession>
<dbReference type="PANTHER" id="PTHR43767">
    <property type="entry name" value="LONG-CHAIN-FATTY-ACID--COA LIGASE"/>
    <property type="match status" value="1"/>
</dbReference>
<evidence type="ECO:0000313" key="3">
    <source>
        <dbReference type="EMBL" id="CAN00354.1"/>
    </source>
</evidence>
<dbReference type="InterPro" id="IPR025110">
    <property type="entry name" value="AMP-bd_C"/>
</dbReference>
<protein>
    <recommendedName>
        <fullName evidence="5">2,3-dihydroxybenzoate-AMP ligase</fullName>
    </recommendedName>
</protein>
<dbReference type="SUPFAM" id="SSF56801">
    <property type="entry name" value="Acetyl-CoA synthetase-like"/>
    <property type="match status" value="1"/>
</dbReference>
<dbReference type="AlphaFoldDB" id="A5CMR9"/>
<dbReference type="PROSITE" id="PS00455">
    <property type="entry name" value="AMP_BINDING"/>
    <property type="match status" value="1"/>
</dbReference>
<dbReference type="OrthoDB" id="9803968at2"/>
<dbReference type="PANTHER" id="PTHR43767:SF10">
    <property type="entry name" value="SURFACTIN SYNTHASE SUBUNIT 1"/>
    <property type="match status" value="1"/>
</dbReference>
<dbReference type="KEGG" id="cmi:CMM_0332"/>
<dbReference type="InterPro" id="IPR000873">
    <property type="entry name" value="AMP-dep_synth/lig_dom"/>
</dbReference>
<evidence type="ECO:0000313" key="4">
    <source>
        <dbReference type="Proteomes" id="UP000001564"/>
    </source>
</evidence>
<feature type="domain" description="AMP-binding enzyme C-terminal" evidence="2">
    <location>
        <begin position="473"/>
        <end position="548"/>
    </location>
</feature>
<dbReference type="GO" id="GO:0016877">
    <property type="term" value="F:ligase activity, forming carbon-sulfur bonds"/>
    <property type="evidence" value="ECO:0007669"/>
    <property type="project" value="UniProtKB-ARBA"/>
</dbReference>
<evidence type="ECO:0008006" key="5">
    <source>
        <dbReference type="Google" id="ProtNLM"/>
    </source>
</evidence>
<dbReference type="HOGENOM" id="CLU_000022_59_7_11"/>
<dbReference type="EMBL" id="AM711867">
    <property type="protein sequence ID" value="CAN00354.1"/>
    <property type="molecule type" value="Genomic_DNA"/>
</dbReference>
<sequence length="572" mass="59323">MHEREHAERPGPGPGRGCVDWVDAMADDARAAGQEPDARLDGILRRSAARVPDRTALVGVGGRWTHAELDAEVDLVARGLAASGVLPGDRILLQLADGAAFLIAWCALVRAGAVPVHAMPGHRLMELAHLAAGSGARGLVLAERVGRDDGRDLAAGVRAACPGLDLVILHGSRRVDGALTWEEVRDRGRTPEGAVAAPGSRLDPIAPDGAPRLGLLLHSGGTTGLPKLIPRHHAEYSYNAWAAARASGVGPDAVLLAVLPVAFNFTLACPGALGVLDAGGTVVIAPDPDPATAFALVARERVTHVALTPTLARAWIDEAAHATADLSSLRVVQVGGARLDDVTARALEPALGATLQQVYGMAEGLVCMTGLDDPPELRWSTQGRPISPDDLIRLRAADGSLAADGEAGELETRGPCTLRGYHAAPDADATAFTPDGFYRTGDVVRRLPSGHLVVTGRAKDQVNRGGEKYAAAEVERYLLALPSVRAAAVVPVPDPDLGERAVAVIACAGPAPDRRAVVAHLRSLGVAAYKHPDRVVVLPELPLTAVGKIDKGEVAALLAAGAHHEADGDTRA</sequence>